<protein>
    <submittedName>
        <fullName evidence="1">Aromatic amino acid lyase</fullName>
    </submittedName>
</protein>
<reference evidence="1 2" key="1">
    <citation type="submission" date="2020-01" db="EMBL/GenBank/DDBJ databases">
        <title>Draft Genome Sequence of Vibrio sp. strain OCN044, Isolated from a Healthy Coral at Palmyra Atoll.</title>
        <authorList>
            <person name="Videau P."/>
            <person name="Loughran R."/>
            <person name="Esquivel A."/>
            <person name="Deadmond M."/>
            <person name="Paddock B.E."/>
            <person name="Saw J.H."/>
            <person name="Ushijima B."/>
        </authorList>
    </citation>
    <scope>NUCLEOTIDE SEQUENCE [LARGE SCALE GENOMIC DNA]</scope>
    <source>
        <strain evidence="1 2">OCN044</strain>
    </source>
</reference>
<dbReference type="Gene3D" id="1.10.275.10">
    <property type="entry name" value="Fumarase/aspartase (N-terminal domain)"/>
    <property type="match status" value="1"/>
</dbReference>
<keyword evidence="1" id="KW-0456">Lyase</keyword>
<dbReference type="Gene3D" id="1.20.200.10">
    <property type="entry name" value="Fumarase/aspartase (Central domain)"/>
    <property type="match status" value="1"/>
</dbReference>
<dbReference type="Pfam" id="PF00221">
    <property type="entry name" value="Lyase_aromatic"/>
    <property type="match status" value="1"/>
</dbReference>
<dbReference type="CDD" id="cd00332">
    <property type="entry name" value="PAL-HAL"/>
    <property type="match status" value="1"/>
</dbReference>
<evidence type="ECO:0000313" key="2">
    <source>
        <dbReference type="Proteomes" id="UP000478571"/>
    </source>
</evidence>
<dbReference type="InterPro" id="IPR001106">
    <property type="entry name" value="Aromatic_Lyase"/>
</dbReference>
<proteinExistence type="predicted"/>
<name>A0A6L8LWK2_9VIBR</name>
<keyword evidence="2" id="KW-1185">Reference proteome</keyword>
<dbReference type="InterPro" id="IPR022313">
    <property type="entry name" value="Phe/His_NH3-lyase_AS"/>
</dbReference>
<comment type="caution">
    <text evidence="1">The sequence shown here is derived from an EMBL/GenBank/DDBJ whole genome shotgun (WGS) entry which is preliminary data.</text>
</comment>
<accession>A0A6L8LWK2</accession>
<organism evidence="1 2">
    <name type="scientific">Vibrio tetraodonis subsp. pristinus</name>
    <dbReference type="NCBI Taxonomy" id="2695891"/>
    <lineage>
        <taxon>Bacteria</taxon>
        <taxon>Pseudomonadati</taxon>
        <taxon>Pseudomonadota</taxon>
        <taxon>Gammaproteobacteria</taxon>
        <taxon>Vibrionales</taxon>
        <taxon>Vibrionaceae</taxon>
        <taxon>Vibrio</taxon>
    </lineage>
</organism>
<gene>
    <name evidence="1" type="ORF">GTG28_14800</name>
</gene>
<dbReference type="SUPFAM" id="SSF48557">
    <property type="entry name" value="L-aspartase-like"/>
    <property type="match status" value="1"/>
</dbReference>
<dbReference type="GO" id="GO:0016841">
    <property type="term" value="F:ammonia-lyase activity"/>
    <property type="evidence" value="ECO:0007669"/>
    <property type="project" value="InterPro"/>
</dbReference>
<dbReference type="Proteomes" id="UP000478571">
    <property type="component" value="Unassembled WGS sequence"/>
</dbReference>
<dbReference type="InterPro" id="IPR024083">
    <property type="entry name" value="Fumarase/histidase_N"/>
</dbReference>
<evidence type="ECO:0000313" key="1">
    <source>
        <dbReference type="EMBL" id="MYM60498.1"/>
    </source>
</evidence>
<dbReference type="AlphaFoldDB" id="A0A6L8LWK2"/>
<dbReference type="PANTHER" id="PTHR10362">
    <property type="entry name" value="HISTIDINE AMMONIA-LYASE"/>
    <property type="match status" value="1"/>
</dbReference>
<dbReference type="InterPro" id="IPR008948">
    <property type="entry name" value="L-Aspartase-like"/>
</dbReference>
<dbReference type="SMR" id="A0A6L8LWK2"/>
<sequence length="556" mass="61337">MMDSSYASELYAERREVKNWIELDGVSLTLSNIRALCRNGCDAKLGQAINSRDFFDKSCKVLRHQLDAGAKIYGVNTMFGGLANQAAENPTELQKALVCAHMSGAGKPLPQNVVKIAMYLRANSLCHGTSAIRKEVVDRYIELANQDITPLVQELGSIGASGDLIPLSAIAGAVTGQSERFKLLLNGQYLPCTQVLSRLNLSPIALKEKEGLALINGTSCLTAIAAKNALDFVTLFDLHLKLQVAFCEIMQVDTRPFDDFIHQHRPHPGQLWVAKTMRLGLESSEMLRVREEVEKDFANQSLIQDRYSLRCIPQFLGAILEDFVVSKRSIEIEMNSATDNPLIDTVQERFLHGGNFLGQHMAMSMDRMRVNLALLAKHNEAQVAQLVEPAFSGGLSASLVAPRYVGQCLGVKPLQILSNSLAPLLEQKSSPLSVHFPVYAEQFNQNLNSQGFGSAQLTQDSIQLLAKHMAATSLIAVQAIALKAQQLGKPVQACFGTHSKELYLECRKLLLQQDSDFVCQPQNHGRYSEFVEILSESMLNGELMSSQPFLDDRISF</sequence>
<dbReference type="PROSITE" id="PS00488">
    <property type="entry name" value="PAL_HISTIDASE"/>
    <property type="match status" value="1"/>
</dbReference>
<dbReference type="RefSeq" id="WP_160931170.1">
    <property type="nucleotide sequence ID" value="NZ_WWEU01000005.1"/>
</dbReference>
<dbReference type="EMBL" id="WWEU01000005">
    <property type="protein sequence ID" value="MYM60498.1"/>
    <property type="molecule type" value="Genomic_DNA"/>
</dbReference>